<dbReference type="SMART" id="SM00382">
    <property type="entry name" value="AAA"/>
    <property type="match status" value="1"/>
</dbReference>
<organism evidence="5 6">
    <name type="scientific">Candidatus Zymogenus saltonus</name>
    <dbReference type="NCBI Taxonomy" id="2844893"/>
    <lineage>
        <taxon>Bacteria</taxon>
        <taxon>Deltaproteobacteria</taxon>
        <taxon>Candidatus Zymogenia</taxon>
        <taxon>Candidatus Zymogeniales</taxon>
        <taxon>Candidatus Zymogenaceae</taxon>
        <taxon>Candidatus Zymogenus</taxon>
    </lineage>
</organism>
<dbReference type="InterPro" id="IPR000523">
    <property type="entry name" value="Mg_chelatse_chII-like_cat_dom"/>
</dbReference>
<name>A0A9D8KEE1_9DELT</name>
<dbReference type="Gene3D" id="3.30.230.10">
    <property type="match status" value="1"/>
</dbReference>
<keyword evidence="3" id="KW-0067">ATP-binding</keyword>
<reference evidence="5" key="2">
    <citation type="submission" date="2021-01" db="EMBL/GenBank/DDBJ databases">
        <authorList>
            <person name="Hahn C.R."/>
            <person name="Youssef N.H."/>
            <person name="Elshahed M."/>
        </authorList>
    </citation>
    <scope>NUCLEOTIDE SEQUENCE</scope>
    <source>
        <strain evidence="5">Zod_Metabat.24</strain>
    </source>
</reference>
<evidence type="ECO:0000256" key="2">
    <source>
        <dbReference type="ARBA" id="ARBA00022741"/>
    </source>
</evidence>
<sequence>MLSLVKSSAVLGIDAYVVDVEVDLAGGLPLFSTVGLPDAAVKESKDRIKAAVKNSGFDFPQKKITVNLAPAYIKKEGSAFDLPMAIAILAASGEIPKDTPLKYILVGELSLDGGLKSINGILPMALAAREGGFSGIMVADGNAEEAAFVEGIDVIPIKRLEEGVGFLRGELSIPPKRVNRDEIFNENKEYGVDFSEVRGQSHAKRALEVASAGGHNLIMIGPPGAGKSMLAQRVSSILPEMSFEESLETTKIHSIAGKMDGKPIIATRPFRSPHHTISDVGLIGGGNIPNPGEVSLAHNGVLFLDEIPEFKKNALEVLRQPLEDGKVTISRALTSITYPSRFMLIAAMNPCPCGYFGDRNNECTCNLNRVRQYRQRISGPLMDRIDIHIEVPAVKYRELAEKPSESSASIRDRINAVRKIEYERFKDRPYFFNSGMPQRDLELFAPLSSECRGFLEKVMNRLNLSARAYTRIIKVSRTIADLGGEKDITPSHLAEAVQYRSLDRDVF</sequence>
<proteinExistence type="inferred from homology"/>
<evidence type="ECO:0000313" key="6">
    <source>
        <dbReference type="Proteomes" id="UP000809273"/>
    </source>
</evidence>
<dbReference type="Pfam" id="PF01078">
    <property type="entry name" value="Mg_chelatase"/>
    <property type="match status" value="1"/>
</dbReference>
<dbReference type="GO" id="GO:0005524">
    <property type="term" value="F:ATP binding"/>
    <property type="evidence" value="ECO:0007669"/>
    <property type="project" value="UniProtKB-KW"/>
</dbReference>
<dbReference type="InterPro" id="IPR003593">
    <property type="entry name" value="AAA+_ATPase"/>
</dbReference>
<dbReference type="Gene3D" id="3.40.50.300">
    <property type="entry name" value="P-loop containing nucleotide triphosphate hydrolases"/>
    <property type="match status" value="1"/>
</dbReference>
<dbReference type="SUPFAM" id="SSF54211">
    <property type="entry name" value="Ribosomal protein S5 domain 2-like"/>
    <property type="match status" value="1"/>
</dbReference>
<dbReference type="Proteomes" id="UP000809273">
    <property type="component" value="Unassembled WGS sequence"/>
</dbReference>
<dbReference type="Pfam" id="PF13335">
    <property type="entry name" value="Mg_chelatase_C"/>
    <property type="match status" value="1"/>
</dbReference>
<evidence type="ECO:0000256" key="1">
    <source>
        <dbReference type="ARBA" id="ARBA00006354"/>
    </source>
</evidence>
<dbReference type="SUPFAM" id="SSF52540">
    <property type="entry name" value="P-loop containing nucleoside triphosphate hydrolases"/>
    <property type="match status" value="1"/>
</dbReference>
<dbReference type="EMBL" id="JAFGIX010000052">
    <property type="protein sequence ID" value="MBN1573550.1"/>
    <property type="molecule type" value="Genomic_DNA"/>
</dbReference>
<protein>
    <submittedName>
        <fullName evidence="5">YifB family Mg chelatase-like AAA ATPase</fullName>
    </submittedName>
</protein>
<dbReference type="PANTHER" id="PTHR32039:SF7">
    <property type="entry name" value="COMPETENCE PROTEIN COMM"/>
    <property type="match status" value="1"/>
</dbReference>
<dbReference type="Pfam" id="PF13541">
    <property type="entry name" value="ChlI"/>
    <property type="match status" value="1"/>
</dbReference>
<dbReference type="InterPro" id="IPR014721">
    <property type="entry name" value="Ribsml_uS5_D2-typ_fold_subgr"/>
</dbReference>
<dbReference type="NCBIfam" id="TIGR00368">
    <property type="entry name" value="YifB family Mg chelatase-like AAA ATPase"/>
    <property type="match status" value="1"/>
</dbReference>
<gene>
    <name evidence="5" type="ORF">JW984_10180</name>
</gene>
<dbReference type="InterPro" id="IPR045006">
    <property type="entry name" value="CHLI-like"/>
</dbReference>
<comment type="caution">
    <text evidence="5">The sequence shown here is derived from an EMBL/GenBank/DDBJ whole genome shotgun (WGS) entry which is preliminary data.</text>
</comment>
<feature type="domain" description="AAA+ ATPase" evidence="4">
    <location>
        <begin position="213"/>
        <end position="395"/>
    </location>
</feature>
<dbReference type="InterPro" id="IPR004482">
    <property type="entry name" value="Mg_chelat-rel"/>
</dbReference>
<keyword evidence="2" id="KW-0547">Nucleotide-binding</keyword>
<accession>A0A9D8KEE1</accession>
<comment type="similarity">
    <text evidence="1">Belongs to the Mg-chelatase subunits D/I family. ComM subfamily.</text>
</comment>
<dbReference type="PRINTS" id="PR01657">
    <property type="entry name" value="MCMFAMILY"/>
</dbReference>
<dbReference type="PANTHER" id="PTHR32039">
    <property type="entry name" value="MAGNESIUM-CHELATASE SUBUNIT CHLI"/>
    <property type="match status" value="1"/>
</dbReference>
<dbReference type="CDD" id="cd00009">
    <property type="entry name" value="AAA"/>
    <property type="match status" value="1"/>
</dbReference>
<evidence type="ECO:0000313" key="5">
    <source>
        <dbReference type="EMBL" id="MBN1573550.1"/>
    </source>
</evidence>
<dbReference type="InterPro" id="IPR001208">
    <property type="entry name" value="MCM_dom"/>
</dbReference>
<dbReference type="InterPro" id="IPR027417">
    <property type="entry name" value="P-loop_NTPase"/>
</dbReference>
<evidence type="ECO:0000256" key="3">
    <source>
        <dbReference type="ARBA" id="ARBA00022840"/>
    </source>
</evidence>
<dbReference type="AlphaFoldDB" id="A0A9D8KEE1"/>
<reference evidence="5" key="1">
    <citation type="journal article" date="2021" name="Environ. Microbiol.">
        <title>Genomic characterization of three novel Desulfobacterota classes expand the metabolic and phylogenetic diversity of the phylum.</title>
        <authorList>
            <person name="Murphy C.L."/>
            <person name="Biggerstaff J."/>
            <person name="Eichhorn A."/>
            <person name="Ewing E."/>
            <person name="Shahan R."/>
            <person name="Soriano D."/>
            <person name="Stewart S."/>
            <person name="VanMol K."/>
            <person name="Walker R."/>
            <person name="Walters P."/>
            <person name="Elshahed M.S."/>
            <person name="Youssef N.H."/>
        </authorList>
    </citation>
    <scope>NUCLEOTIDE SEQUENCE</scope>
    <source>
        <strain evidence="5">Zod_Metabat.24</strain>
    </source>
</reference>
<dbReference type="InterPro" id="IPR020568">
    <property type="entry name" value="Ribosomal_Su5_D2-typ_SF"/>
</dbReference>
<evidence type="ECO:0000259" key="4">
    <source>
        <dbReference type="SMART" id="SM00382"/>
    </source>
</evidence>
<dbReference type="InterPro" id="IPR025158">
    <property type="entry name" value="Mg_chelat-rel_C"/>
</dbReference>
<dbReference type="GO" id="GO:0003677">
    <property type="term" value="F:DNA binding"/>
    <property type="evidence" value="ECO:0007669"/>
    <property type="project" value="InterPro"/>
</dbReference>